<feature type="compositionally biased region" description="Polar residues" evidence="1">
    <location>
        <begin position="163"/>
        <end position="178"/>
    </location>
</feature>
<reference evidence="2 3" key="1">
    <citation type="journal article" date="2025" name="Microbiol. Resour. Announc.">
        <title>Draft genome sequences for Neonectria magnoliae and Neonectria punicea, canker pathogens of Liriodendron tulipifera and Acer saccharum in West Virginia.</title>
        <authorList>
            <person name="Petronek H.M."/>
            <person name="Kasson M.T."/>
            <person name="Metheny A.M."/>
            <person name="Stauder C.M."/>
            <person name="Lovett B."/>
            <person name="Lynch S.C."/>
            <person name="Garnas J.R."/>
            <person name="Kasson L.R."/>
            <person name="Stajich J.E."/>
        </authorList>
    </citation>
    <scope>NUCLEOTIDE SEQUENCE [LARGE SCALE GENOMIC DNA]</scope>
    <source>
        <strain evidence="2 3">NRRL 64653</strain>
    </source>
</reference>
<dbReference type="EMBL" id="JAZAVJ010000109">
    <property type="protein sequence ID" value="KAK7414156.1"/>
    <property type="molecule type" value="Genomic_DNA"/>
</dbReference>
<sequence length="449" mass="50545">MRFDTLPELRVHLDTTAECHKATPPKATLIVRELLKGPMTLECLITAVIKRTGLRGRKKSAHKREMDQLLNRNAGEIYQCSDGLWRLEDKFGNRLREHLRFLGYGELQQPQHPQESPESQEPQEPQEPQQLVWAPPEQFSQHSEHPPPQVSQPQQLFWFPPGQCSQDLPQNPLPQVSQRPKEPRSQQQFRLPRPQPSRYPQQRYCLSRLQRLQLTEQTIEQTQKRLQKRNPELRLPSINTFLNQSSLELHQIQSFARTISCACDELCVFQLEPTIGPENAVRVAPTLATEPKLAAIEARPPVENALGDKYSIGRSNEVRRKAMLQIKAGNKTPAIPPGSTVVLHPVFELEQTPSPGIANSEVSDAAAKSNAAEGYEGAEPGSTSELQPILGLQQTGEPKTPEPEYTNGNILKEKGSAWYSDIVYNNPSSEEYRALNVVSRAAGHRTCDS</sequence>
<evidence type="ECO:0000256" key="1">
    <source>
        <dbReference type="SAM" id="MobiDB-lite"/>
    </source>
</evidence>
<proteinExistence type="predicted"/>
<feature type="compositionally biased region" description="Low complexity" evidence="1">
    <location>
        <begin position="190"/>
        <end position="199"/>
    </location>
</feature>
<feature type="region of interest" description="Disordered" evidence="1">
    <location>
        <begin position="108"/>
        <end position="199"/>
    </location>
</feature>
<feature type="compositionally biased region" description="Low complexity" evidence="1">
    <location>
        <begin position="108"/>
        <end position="131"/>
    </location>
</feature>
<evidence type="ECO:0000313" key="2">
    <source>
        <dbReference type="EMBL" id="KAK7414156.1"/>
    </source>
</evidence>
<name>A0ABR1GZD8_9HYPO</name>
<evidence type="ECO:0000313" key="3">
    <source>
        <dbReference type="Proteomes" id="UP001498476"/>
    </source>
</evidence>
<dbReference type="Proteomes" id="UP001498476">
    <property type="component" value="Unassembled WGS sequence"/>
</dbReference>
<comment type="caution">
    <text evidence="2">The sequence shown here is derived from an EMBL/GenBank/DDBJ whole genome shotgun (WGS) entry which is preliminary data.</text>
</comment>
<keyword evidence="3" id="KW-1185">Reference proteome</keyword>
<organism evidence="2 3">
    <name type="scientific">Neonectria punicea</name>
    <dbReference type="NCBI Taxonomy" id="979145"/>
    <lineage>
        <taxon>Eukaryota</taxon>
        <taxon>Fungi</taxon>
        <taxon>Dikarya</taxon>
        <taxon>Ascomycota</taxon>
        <taxon>Pezizomycotina</taxon>
        <taxon>Sordariomycetes</taxon>
        <taxon>Hypocreomycetidae</taxon>
        <taxon>Hypocreales</taxon>
        <taxon>Nectriaceae</taxon>
        <taxon>Neonectria</taxon>
    </lineage>
</organism>
<accession>A0ABR1GZD8</accession>
<protein>
    <recommendedName>
        <fullName evidence="4">Fork-head domain-containing protein</fullName>
    </recommendedName>
</protein>
<evidence type="ECO:0008006" key="4">
    <source>
        <dbReference type="Google" id="ProtNLM"/>
    </source>
</evidence>
<gene>
    <name evidence="2" type="ORF">QQX98_006942</name>
</gene>
<feature type="region of interest" description="Disordered" evidence="1">
    <location>
        <begin position="353"/>
        <end position="385"/>
    </location>
</feature>